<evidence type="ECO:0000256" key="3">
    <source>
        <dbReference type="ARBA" id="ARBA00022827"/>
    </source>
</evidence>
<dbReference type="SUPFAM" id="SSF51905">
    <property type="entry name" value="FAD/NAD(P)-binding domain"/>
    <property type="match status" value="1"/>
</dbReference>
<dbReference type="Gene3D" id="3.30.390.30">
    <property type="match status" value="1"/>
</dbReference>
<dbReference type="Pfam" id="PF07992">
    <property type="entry name" value="Pyr_redox_2"/>
    <property type="match status" value="1"/>
</dbReference>
<evidence type="ECO:0000313" key="7">
    <source>
        <dbReference type="Proteomes" id="UP001227831"/>
    </source>
</evidence>
<keyword evidence="2" id="KW-0285">Flavoprotein</keyword>
<sequence length="365" mass="39465">MQRKKAVFAPYPTDSVKGYQALGAETVHGTAEFVSAHVLKINGESYQATNIMIATGQQPNKLPITGSEYTLSSDDVFNMEVLPKRVTFIGGGFVSMELATMLNSAGSVVDIVEFAERPLKAFNAEHVAIVMAEMRAQGVNFHFGQAVAKVEKLTAGYQVTTAQGLKLDTDMVVDTSGRVPNVEKLNLAAAGIDYDRAGIIVNDHFETNVTGVYALGDVAKKRVPKLTSTAHYEGKYLSAYLTQQVTGKLDYPVVATAAFTFPQIAQVGVSLEEAQSSDDYQVKEYDLAKTAHAYVGTNDMEAKLALIFNQREQLVGAAEVSQTAVDDINNFVDIIGSNTTKKAWHQVAIPVFPSLAYKVHDLAGQ</sequence>
<dbReference type="EC" id="1.-.-.-" evidence="6"/>
<proteinExistence type="predicted"/>
<gene>
    <name evidence="6" type="ORF">RA086_12230</name>
</gene>
<dbReference type="RefSeq" id="WP_308704476.1">
    <property type="nucleotide sequence ID" value="NZ_AP027463.1"/>
</dbReference>
<reference evidence="6 7" key="1">
    <citation type="journal article" date="2023" name="Int. J. Syst. Evol. Microbiol.">
        <title>Lactiplantibacillus brownii sp. nov., a novel psychrotolerant species isolated from sauerkraut.</title>
        <authorList>
            <person name="Heng Y.C."/>
            <person name="Silvaraju S."/>
            <person name="Lee J.K.Y."/>
            <person name="Kittelmann S."/>
        </authorList>
    </citation>
    <scope>NUCLEOTIDE SEQUENCE [LARGE SCALE GENOMIC DNA]</scope>
    <source>
        <strain evidence="6 7">WILCCON 0030</strain>
    </source>
</reference>
<dbReference type="PANTHER" id="PTHR43014">
    <property type="entry name" value="MERCURIC REDUCTASE"/>
    <property type="match status" value="1"/>
</dbReference>
<dbReference type="PANTHER" id="PTHR43014:SF5">
    <property type="entry name" value="GLUTATHIONE REDUCTASE (NADPH)"/>
    <property type="match status" value="1"/>
</dbReference>
<keyword evidence="3" id="KW-0274">FAD</keyword>
<organism evidence="6 7">
    <name type="scientific">Lactiplantibacillus brownii</name>
    <dbReference type="NCBI Taxonomy" id="3069269"/>
    <lineage>
        <taxon>Bacteria</taxon>
        <taxon>Bacillati</taxon>
        <taxon>Bacillota</taxon>
        <taxon>Bacilli</taxon>
        <taxon>Lactobacillales</taxon>
        <taxon>Lactobacillaceae</taxon>
        <taxon>Lactiplantibacillus</taxon>
    </lineage>
</organism>
<dbReference type="InterPro" id="IPR036188">
    <property type="entry name" value="FAD/NAD-bd_sf"/>
</dbReference>
<dbReference type="InterPro" id="IPR016156">
    <property type="entry name" value="FAD/NAD-linked_Rdtase_dimer_sf"/>
</dbReference>
<dbReference type="SUPFAM" id="SSF55424">
    <property type="entry name" value="FAD/NAD-linked reductases, dimerisation (C-terminal) domain"/>
    <property type="match status" value="1"/>
</dbReference>
<feature type="domain" description="FAD/NAD(P)-binding" evidence="5">
    <location>
        <begin position="26"/>
        <end position="234"/>
    </location>
</feature>
<evidence type="ECO:0000313" key="6">
    <source>
        <dbReference type="EMBL" id="MDQ7938377.1"/>
    </source>
</evidence>
<dbReference type="InterPro" id="IPR023753">
    <property type="entry name" value="FAD/NAD-binding_dom"/>
</dbReference>
<evidence type="ECO:0000259" key="5">
    <source>
        <dbReference type="Pfam" id="PF07992"/>
    </source>
</evidence>
<name>A0ABU1AD72_9LACO</name>
<comment type="cofactor">
    <cofactor evidence="1">
        <name>FAD</name>
        <dbReference type="ChEBI" id="CHEBI:57692"/>
    </cofactor>
</comment>
<feature type="domain" description="Pyridine nucleotide-disulphide oxidoreductase dimerisation" evidence="4">
    <location>
        <begin position="254"/>
        <end position="357"/>
    </location>
</feature>
<keyword evidence="7" id="KW-1185">Reference proteome</keyword>
<dbReference type="PRINTS" id="PR00368">
    <property type="entry name" value="FADPNR"/>
</dbReference>
<evidence type="ECO:0000256" key="2">
    <source>
        <dbReference type="ARBA" id="ARBA00022630"/>
    </source>
</evidence>
<keyword evidence="6" id="KW-0560">Oxidoreductase</keyword>
<dbReference type="Pfam" id="PF02852">
    <property type="entry name" value="Pyr_redox_dim"/>
    <property type="match status" value="1"/>
</dbReference>
<dbReference type="InterPro" id="IPR004099">
    <property type="entry name" value="Pyr_nucl-diS_OxRdtase_dimer"/>
</dbReference>
<evidence type="ECO:0000259" key="4">
    <source>
        <dbReference type="Pfam" id="PF02852"/>
    </source>
</evidence>
<comment type="caution">
    <text evidence="6">The sequence shown here is derived from an EMBL/GenBank/DDBJ whole genome shotgun (WGS) entry which is preliminary data.</text>
</comment>
<dbReference type="PRINTS" id="PR00411">
    <property type="entry name" value="PNDRDTASEI"/>
</dbReference>
<evidence type="ECO:0000256" key="1">
    <source>
        <dbReference type="ARBA" id="ARBA00001974"/>
    </source>
</evidence>
<dbReference type="GO" id="GO:0016491">
    <property type="term" value="F:oxidoreductase activity"/>
    <property type="evidence" value="ECO:0007669"/>
    <property type="project" value="UniProtKB-KW"/>
</dbReference>
<dbReference type="Gene3D" id="3.50.50.60">
    <property type="entry name" value="FAD/NAD(P)-binding domain"/>
    <property type="match status" value="2"/>
</dbReference>
<protein>
    <submittedName>
        <fullName evidence="6">NAD(P)/FAD-dependent oxidoreductase</fullName>
        <ecNumber evidence="6">1.-.-.-</ecNumber>
    </submittedName>
</protein>
<dbReference type="Proteomes" id="UP001227831">
    <property type="component" value="Unassembled WGS sequence"/>
</dbReference>
<accession>A0ABU1AD72</accession>
<dbReference type="EMBL" id="JAVCWF010000001">
    <property type="protein sequence ID" value="MDQ7938377.1"/>
    <property type="molecule type" value="Genomic_DNA"/>
</dbReference>